<dbReference type="PROSITE" id="PS50082">
    <property type="entry name" value="WD_REPEATS_2"/>
    <property type="match status" value="1"/>
</dbReference>
<keyword evidence="3" id="KW-0677">Repeat</keyword>
<evidence type="ECO:0000256" key="5">
    <source>
        <dbReference type="ARBA" id="ARBA00038092"/>
    </source>
</evidence>
<dbReference type="InterPro" id="IPR001680">
    <property type="entry name" value="WD40_rpt"/>
</dbReference>
<keyword evidence="11" id="KW-1185">Reference proteome</keyword>
<dbReference type="Pfam" id="PF00400">
    <property type="entry name" value="WD40"/>
    <property type="match status" value="1"/>
</dbReference>
<dbReference type="InterPro" id="IPR052415">
    <property type="entry name" value="Diphthine_MTase"/>
</dbReference>
<feature type="compositionally biased region" description="Acidic residues" evidence="9">
    <location>
        <begin position="353"/>
        <end position="364"/>
    </location>
</feature>
<evidence type="ECO:0000256" key="8">
    <source>
        <dbReference type="PROSITE-ProRule" id="PRU00221"/>
    </source>
</evidence>
<keyword evidence="2 8" id="KW-0853">WD repeat</keyword>
<organism evidence="10 11">
    <name type="scientific">Orbilia blumenaviensis</name>
    <dbReference type="NCBI Taxonomy" id="1796055"/>
    <lineage>
        <taxon>Eukaryota</taxon>
        <taxon>Fungi</taxon>
        <taxon>Dikarya</taxon>
        <taxon>Ascomycota</taxon>
        <taxon>Pezizomycotina</taxon>
        <taxon>Orbiliomycetes</taxon>
        <taxon>Orbiliales</taxon>
        <taxon>Orbiliaceae</taxon>
        <taxon>Orbilia</taxon>
    </lineage>
</organism>
<comment type="caution">
    <text evidence="10">The sequence shown here is derived from an EMBL/GenBank/DDBJ whole genome shotgun (WGS) entry which is preliminary data.</text>
</comment>
<evidence type="ECO:0000256" key="6">
    <source>
        <dbReference type="ARBA" id="ARBA00039131"/>
    </source>
</evidence>
<evidence type="ECO:0000256" key="3">
    <source>
        <dbReference type="ARBA" id="ARBA00022737"/>
    </source>
</evidence>
<dbReference type="InterPro" id="IPR036322">
    <property type="entry name" value="WD40_repeat_dom_sf"/>
</dbReference>
<proteinExistence type="inferred from homology"/>
<name>A0AAV9U636_9PEZI</name>
<evidence type="ECO:0000256" key="7">
    <source>
        <dbReference type="ARBA" id="ARBA00047551"/>
    </source>
</evidence>
<dbReference type="Gene3D" id="2.130.10.10">
    <property type="entry name" value="YVTN repeat-like/Quinoprotein amine dehydrogenase"/>
    <property type="match status" value="1"/>
</dbReference>
<evidence type="ECO:0000256" key="9">
    <source>
        <dbReference type="SAM" id="MobiDB-lite"/>
    </source>
</evidence>
<dbReference type="EC" id="3.1.1.97" evidence="6"/>
<feature type="compositionally biased region" description="Low complexity" evidence="9">
    <location>
        <begin position="31"/>
        <end position="41"/>
    </location>
</feature>
<dbReference type="EMBL" id="JAVHNS010000015">
    <property type="protein sequence ID" value="KAK6334401.1"/>
    <property type="molecule type" value="Genomic_DNA"/>
</dbReference>
<dbReference type="PANTHER" id="PTHR46042">
    <property type="entry name" value="DIPHTHINE METHYLTRANSFERASE"/>
    <property type="match status" value="1"/>
</dbReference>
<comment type="pathway">
    <text evidence="1">Protein modification; peptidyl-diphthamide biosynthesis.</text>
</comment>
<evidence type="ECO:0000256" key="2">
    <source>
        <dbReference type="ARBA" id="ARBA00022574"/>
    </source>
</evidence>
<feature type="region of interest" description="Disordered" evidence="9">
    <location>
        <begin position="344"/>
        <end position="370"/>
    </location>
</feature>
<keyword evidence="4" id="KW-0378">Hydrolase</keyword>
<evidence type="ECO:0000256" key="4">
    <source>
        <dbReference type="ARBA" id="ARBA00022801"/>
    </source>
</evidence>
<feature type="repeat" description="WD" evidence="8">
    <location>
        <begin position="225"/>
        <end position="254"/>
    </location>
</feature>
<evidence type="ECO:0000313" key="11">
    <source>
        <dbReference type="Proteomes" id="UP001373714"/>
    </source>
</evidence>
<dbReference type="AlphaFoldDB" id="A0AAV9U636"/>
<dbReference type="GO" id="GO:0017183">
    <property type="term" value="P:protein histidyl modification to diphthamide"/>
    <property type="evidence" value="ECO:0007669"/>
    <property type="project" value="TreeGrafter"/>
</dbReference>
<comment type="catalytic activity">
    <reaction evidence="7">
        <text>diphthine methyl ester-[translation elongation factor 2] + H2O = diphthine-[translation elongation factor 2] + methanol + H(+)</text>
        <dbReference type="Rhea" id="RHEA:42656"/>
        <dbReference type="Rhea" id="RHEA-COMP:10172"/>
        <dbReference type="Rhea" id="RHEA-COMP:10173"/>
        <dbReference type="ChEBI" id="CHEBI:15377"/>
        <dbReference type="ChEBI" id="CHEBI:15378"/>
        <dbReference type="ChEBI" id="CHEBI:17790"/>
        <dbReference type="ChEBI" id="CHEBI:79005"/>
        <dbReference type="ChEBI" id="CHEBI:82696"/>
        <dbReference type="EC" id="3.1.1.97"/>
    </reaction>
</comment>
<protein>
    <recommendedName>
        <fullName evidence="6">methylated diphthine methylhydrolase</fullName>
        <ecNumber evidence="6">3.1.1.97</ecNumber>
    </recommendedName>
</protein>
<dbReference type="SMART" id="SM00320">
    <property type="entry name" value="WD40"/>
    <property type="match status" value="4"/>
</dbReference>
<dbReference type="GO" id="GO:0061685">
    <property type="term" value="F:diphthine methylesterase activity"/>
    <property type="evidence" value="ECO:0007669"/>
    <property type="project" value="UniProtKB-EC"/>
</dbReference>
<reference evidence="10 11" key="1">
    <citation type="submission" date="2019-10" db="EMBL/GenBank/DDBJ databases">
        <authorList>
            <person name="Palmer J.M."/>
        </authorList>
    </citation>
    <scope>NUCLEOTIDE SEQUENCE [LARGE SCALE GENOMIC DNA]</scope>
    <source>
        <strain evidence="10 11">TWF730</strain>
    </source>
</reference>
<comment type="similarity">
    <text evidence="5">Belongs to the DPH7 family.</text>
</comment>
<dbReference type="SUPFAM" id="SSF50978">
    <property type="entry name" value="WD40 repeat-like"/>
    <property type="match status" value="1"/>
</dbReference>
<dbReference type="InterPro" id="IPR015943">
    <property type="entry name" value="WD40/YVTN_repeat-like_dom_sf"/>
</dbReference>
<accession>A0AAV9U636</accession>
<feature type="region of interest" description="Disordered" evidence="9">
    <location>
        <begin position="28"/>
        <end position="61"/>
    </location>
</feature>
<dbReference type="PANTHER" id="PTHR46042:SF1">
    <property type="entry name" value="DIPHTHINE METHYLTRANSFERASE"/>
    <property type="match status" value="1"/>
</dbReference>
<dbReference type="GO" id="GO:0005737">
    <property type="term" value="C:cytoplasm"/>
    <property type="evidence" value="ECO:0007669"/>
    <property type="project" value="TreeGrafter"/>
</dbReference>
<evidence type="ECO:0000256" key="1">
    <source>
        <dbReference type="ARBA" id="ARBA00005156"/>
    </source>
</evidence>
<evidence type="ECO:0000313" key="10">
    <source>
        <dbReference type="EMBL" id="KAK6334401.1"/>
    </source>
</evidence>
<sequence>MAARSSLYTSILAAPPAACVSVPFHSPSDEATNNGSGNSGSRAGGGGGGEDEVRDGGGGGSGGSLLVTGTYTLDKETQLRTGSLVLHEVEMDGKLDGIGLRDIETVALASGSVLDIRLLKTSATRSFPSGRNLLVATSTGQILTYSISSTSLTLLSTHQITDSTILILSLAVSPDEKFVSATTSDSKIIILRIVKSGGSSAGFELKQVAEVENAHNGLEAWTSVFSADGGRLYSGGDDGSFAVWDLTSLYNTDTDTQNAEEEEGKEEEEKVIEQTYRNRKIHSAGVTSILPITILQKEYIITGSYDQLIRIFCASTNRRLDTTIDLDGGVWRLELLPSSSSFNTMDHCLSQEKEEEEEEEEEKSSDENSTTTRLYILASCMHAGCCVLGVQFKVAEEEDGEAAVVLTPVGRMKEHESMNYASAWVGGDRPVVVSTSFYDRRVCCWSVV</sequence>
<dbReference type="Proteomes" id="UP001373714">
    <property type="component" value="Unassembled WGS sequence"/>
</dbReference>
<gene>
    <name evidence="10" type="ORF">TWF730_003615</name>
</gene>